<evidence type="ECO:0000256" key="2">
    <source>
        <dbReference type="ARBA" id="ARBA00022475"/>
    </source>
</evidence>
<comment type="subcellular location">
    <subcellularLocation>
        <location evidence="1">Cell membrane</location>
        <topology evidence="1">Multi-pass membrane protein</topology>
    </subcellularLocation>
</comment>
<dbReference type="AlphaFoldDB" id="C6C9H8"/>
<dbReference type="Pfam" id="PF01810">
    <property type="entry name" value="LysE"/>
    <property type="match status" value="1"/>
</dbReference>
<dbReference type="PANTHER" id="PTHR30086">
    <property type="entry name" value="ARGININE EXPORTER PROTEIN ARGO"/>
    <property type="match status" value="1"/>
</dbReference>
<dbReference type="HOGENOM" id="CLU_079569_0_1_6"/>
<dbReference type="EMBL" id="CP001654">
    <property type="protein sequence ID" value="ACS84429.1"/>
    <property type="molecule type" value="Genomic_DNA"/>
</dbReference>
<gene>
    <name evidence="7" type="ordered locus">Dd703_0618</name>
</gene>
<dbReference type="PANTHER" id="PTHR30086:SF21">
    <property type="entry name" value="TRANSPORT PROTEIN"/>
    <property type="match status" value="1"/>
</dbReference>
<evidence type="ECO:0000256" key="5">
    <source>
        <dbReference type="ARBA" id="ARBA00023136"/>
    </source>
</evidence>
<keyword evidence="3 6" id="KW-0812">Transmembrane</keyword>
<feature type="transmembrane region" description="Helical" evidence="6">
    <location>
        <begin position="42"/>
        <end position="66"/>
    </location>
</feature>
<dbReference type="GO" id="GO:0015171">
    <property type="term" value="F:amino acid transmembrane transporter activity"/>
    <property type="evidence" value="ECO:0007669"/>
    <property type="project" value="TreeGrafter"/>
</dbReference>
<reference evidence="7" key="1">
    <citation type="submission" date="2009-06" db="EMBL/GenBank/DDBJ databases">
        <title>Complete sequence of Dickeya dadantii Ech703.</title>
        <authorList>
            <consortium name="US DOE Joint Genome Institute"/>
            <person name="Lucas S."/>
            <person name="Copeland A."/>
            <person name="Lapidus A."/>
            <person name="Glavina del Rio T."/>
            <person name="Dalin E."/>
            <person name="Tice H."/>
            <person name="Bruce D."/>
            <person name="Goodwin L."/>
            <person name="Pitluck S."/>
            <person name="Chertkov O."/>
            <person name="Brettin T."/>
            <person name="Detter J.C."/>
            <person name="Han C."/>
            <person name="Larimer F."/>
            <person name="Land M."/>
            <person name="Hauser L."/>
            <person name="Kyrpides N."/>
            <person name="Mikhailova N."/>
            <person name="Balakrishnan V."/>
            <person name="Glasner J."/>
            <person name="Perna N.T."/>
        </authorList>
    </citation>
    <scope>NUCLEOTIDE SEQUENCE [LARGE SCALE GENOMIC DNA]</scope>
    <source>
        <strain evidence="7">Ech703</strain>
    </source>
</reference>
<dbReference type="GO" id="GO:0005886">
    <property type="term" value="C:plasma membrane"/>
    <property type="evidence" value="ECO:0007669"/>
    <property type="project" value="UniProtKB-SubCell"/>
</dbReference>
<sequence length="211" mass="23283">MTGYWHEFLSLALIHFLVVLSPGADFAVTVRQSVCYGRRTGLLTALGIGAGISIHVMYTLVGVSALMQASSWFLNVAKITGGGYLFYLGIKFITSKYSMTEDAFQEGNIISRPSGKKAFLSGFITNATNPKATLFFLAIFTSVVSTATPWFIQAGYGVWMCGVNALWFMLVSLLFSHSAVRAYFLSYGRWFERLMGVVLLAFAVRLLMAMR</sequence>
<evidence type="ECO:0000256" key="6">
    <source>
        <dbReference type="SAM" id="Phobius"/>
    </source>
</evidence>
<accession>C6C9H8</accession>
<evidence type="ECO:0000256" key="1">
    <source>
        <dbReference type="ARBA" id="ARBA00004651"/>
    </source>
</evidence>
<feature type="transmembrane region" description="Helical" evidence="6">
    <location>
        <begin position="134"/>
        <end position="152"/>
    </location>
</feature>
<keyword evidence="8" id="KW-1185">Reference proteome</keyword>
<name>C6C9H8_MUSP7</name>
<evidence type="ECO:0000313" key="7">
    <source>
        <dbReference type="EMBL" id="ACS84429.1"/>
    </source>
</evidence>
<dbReference type="eggNOG" id="COG1280">
    <property type="taxonomic scope" value="Bacteria"/>
</dbReference>
<dbReference type="RefSeq" id="WP_012764248.1">
    <property type="nucleotide sequence ID" value="NC_012880.1"/>
</dbReference>
<protein>
    <submittedName>
        <fullName evidence="7">Lysine exporter protein (LYSE/YGGA)</fullName>
    </submittedName>
</protein>
<dbReference type="PIRSF" id="PIRSF006324">
    <property type="entry name" value="LeuE"/>
    <property type="match status" value="1"/>
</dbReference>
<evidence type="ECO:0000256" key="4">
    <source>
        <dbReference type="ARBA" id="ARBA00022989"/>
    </source>
</evidence>
<evidence type="ECO:0000313" key="8">
    <source>
        <dbReference type="Proteomes" id="UP000002734"/>
    </source>
</evidence>
<keyword evidence="5 6" id="KW-0472">Membrane</keyword>
<feature type="transmembrane region" description="Helical" evidence="6">
    <location>
        <begin position="191"/>
        <end position="210"/>
    </location>
</feature>
<dbReference type="InterPro" id="IPR001123">
    <property type="entry name" value="LeuE-type"/>
</dbReference>
<dbReference type="KEGG" id="dda:Dd703_0618"/>
<evidence type="ECO:0000256" key="3">
    <source>
        <dbReference type="ARBA" id="ARBA00022692"/>
    </source>
</evidence>
<dbReference type="Proteomes" id="UP000002734">
    <property type="component" value="Chromosome"/>
</dbReference>
<proteinExistence type="predicted"/>
<feature type="transmembrane region" description="Helical" evidence="6">
    <location>
        <begin position="164"/>
        <end position="184"/>
    </location>
</feature>
<organism evidence="7 8">
    <name type="scientific">Musicola paradisiaca (strain Ech703)</name>
    <name type="common">Dickeya paradisiaca</name>
    <name type="synonym">Dickeya dadantii</name>
    <dbReference type="NCBI Taxonomy" id="579405"/>
    <lineage>
        <taxon>Bacteria</taxon>
        <taxon>Pseudomonadati</taxon>
        <taxon>Pseudomonadota</taxon>
        <taxon>Gammaproteobacteria</taxon>
        <taxon>Enterobacterales</taxon>
        <taxon>Pectobacteriaceae</taxon>
        <taxon>Musicola</taxon>
    </lineage>
</organism>
<feature type="transmembrane region" description="Helical" evidence="6">
    <location>
        <begin position="72"/>
        <end position="90"/>
    </location>
</feature>
<feature type="transmembrane region" description="Helical" evidence="6">
    <location>
        <begin position="12"/>
        <end position="30"/>
    </location>
</feature>
<keyword evidence="2" id="KW-1003">Cell membrane</keyword>
<keyword evidence="4 6" id="KW-1133">Transmembrane helix</keyword>